<feature type="compositionally biased region" description="Polar residues" evidence="1">
    <location>
        <begin position="48"/>
        <end position="81"/>
    </location>
</feature>
<feature type="domain" description="DUF7820" evidence="3">
    <location>
        <begin position="443"/>
        <end position="812"/>
    </location>
</feature>
<dbReference type="EMBL" id="JAKWBI020000076">
    <property type="protein sequence ID" value="KAJ2903626.1"/>
    <property type="molecule type" value="Genomic_DNA"/>
</dbReference>
<keyword evidence="2" id="KW-1133">Transmembrane helix</keyword>
<feature type="transmembrane region" description="Helical" evidence="2">
    <location>
        <begin position="392"/>
        <end position="420"/>
    </location>
</feature>
<feature type="compositionally biased region" description="Basic and acidic residues" evidence="1">
    <location>
        <begin position="679"/>
        <end position="689"/>
    </location>
</feature>
<proteinExistence type="predicted"/>
<feature type="region of interest" description="Disordered" evidence="1">
    <location>
        <begin position="329"/>
        <end position="368"/>
    </location>
</feature>
<feature type="compositionally biased region" description="Low complexity" evidence="1">
    <location>
        <begin position="158"/>
        <end position="178"/>
    </location>
</feature>
<evidence type="ECO:0000256" key="1">
    <source>
        <dbReference type="SAM" id="MobiDB-lite"/>
    </source>
</evidence>
<evidence type="ECO:0000259" key="3">
    <source>
        <dbReference type="Pfam" id="PF25130"/>
    </source>
</evidence>
<name>A0AAD5RTA9_9PEZI</name>
<dbReference type="AlphaFoldDB" id="A0AAD5RTA9"/>
<dbReference type="InterPro" id="IPR056722">
    <property type="entry name" value="DUF7820"/>
</dbReference>
<feature type="compositionally biased region" description="Polar residues" evidence="1">
    <location>
        <begin position="331"/>
        <end position="361"/>
    </location>
</feature>
<evidence type="ECO:0000256" key="2">
    <source>
        <dbReference type="SAM" id="Phobius"/>
    </source>
</evidence>
<dbReference type="Pfam" id="PF25130">
    <property type="entry name" value="DUF7820"/>
    <property type="match status" value="1"/>
</dbReference>
<feature type="region of interest" description="Disordered" evidence="1">
    <location>
        <begin position="667"/>
        <end position="689"/>
    </location>
</feature>
<feature type="region of interest" description="Disordered" evidence="1">
    <location>
        <begin position="843"/>
        <end position="867"/>
    </location>
</feature>
<keyword evidence="2" id="KW-0472">Membrane</keyword>
<dbReference type="Proteomes" id="UP001201980">
    <property type="component" value="Unassembled WGS sequence"/>
</dbReference>
<sequence>MDPSDGKSSNLERRASGSRSVRLSAAVGNDDDFALEAMGISDGFRPSQEPSHSTSSGTATPANSLAPQIPRQQTPELSNAQSSTTPSPPTRPSSIAKTRQNEPLSLRHDGQMGPVSQRALARDSTASSVNPFITTEETPYTGPSGPSFPYQMYPQNIRSNRTASVATASTAAPPSERSYNGPRGPTHPYGIYPQNTAGDEERERTRVVAPAIQVGFPGAADQYRRRIGPEGDDAADLIGPDGHTEALPPYTRYANETYAPKPPDAQQTAGEAAAAAELNRTQPTMQVQNNVAATLQPQQSTAGGPAPIAAATAVPTAIAGAGGMGLATRNPEFSSSTDDLGSARSRYSAQSFGSQASSHEINTAAAATATDADNEKAVPKWKQKARKKLWGIVPYWAICLVFTVLILVGIILGAVIGTFLSKHKPPPHKEDDHEAEVSAIPATVTVTLDATPLSTLPANLTPLDEGDYALPIVAASRSSKSCFNNTLQSNAWSCTVIFSQLMMSVNKLENNPDTNNYSVNLSCNQSLTINSNTFSYGTQPPCFNRDATMELVTDIYEPNRGPAWFFQMPYEKVVILPESFLSIDDDSETVTTSEDTLLKERFNGDGVFGADDFKRKGVANPGEKPWICKWGGTLLEVFVYANQSSNSYRGYTSMFAEGASYMATATENPFANSPSPTSSKDEGSMSKEEAVGSVHIYESVSDEATTTITATTTVTNPIGSETTDPNASTTYAQWNMDGPQIPPAPYPRVVKVEERRMSGPPSEIPICQQWEILESGRRAARDENGDEVIIEIGETEREPTLVNIEDLLPEETTSADSEKKKAKRMRIDPSYLEKRTGGAYYVDETGALRERDDDDNDDDDDDDDDDFVLVGQDLSDCGCLWWTL</sequence>
<keyword evidence="2" id="KW-0812">Transmembrane</keyword>
<comment type="caution">
    <text evidence="4">The sequence shown here is derived from an EMBL/GenBank/DDBJ whole genome shotgun (WGS) entry which is preliminary data.</text>
</comment>
<reference evidence="4" key="1">
    <citation type="submission" date="2022-07" db="EMBL/GenBank/DDBJ databases">
        <title>Draft genome sequence of Zalerion maritima ATCC 34329, a (micro)plastics degrading marine fungus.</title>
        <authorList>
            <person name="Paco A."/>
            <person name="Goncalves M.F.M."/>
            <person name="Rocha-Santos T.A.P."/>
            <person name="Alves A."/>
        </authorList>
    </citation>
    <scope>NUCLEOTIDE SEQUENCE</scope>
    <source>
        <strain evidence="4">ATCC 34329</strain>
    </source>
</reference>
<evidence type="ECO:0000313" key="4">
    <source>
        <dbReference type="EMBL" id="KAJ2903626.1"/>
    </source>
</evidence>
<feature type="compositionally biased region" description="Polar residues" evidence="1">
    <location>
        <begin position="124"/>
        <end position="138"/>
    </location>
</feature>
<feature type="compositionally biased region" description="Acidic residues" evidence="1">
    <location>
        <begin position="852"/>
        <end position="867"/>
    </location>
</feature>
<dbReference type="PANTHER" id="PTHR42078:SF1">
    <property type="entry name" value="GLUCAN 1, 4-ALPHA-GLUCOSIDASE"/>
    <property type="match status" value="1"/>
</dbReference>
<protein>
    <recommendedName>
        <fullName evidence="3">DUF7820 domain-containing protein</fullName>
    </recommendedName>
</protein>
<keyword evidence="5" id="KW-1185">Reference proteome</keyword>
<dbReference type="PANTHER" id="PTHR42078">
    <property type="entry name" value="GLUCAN 1, 4-ALPHA-GLUCOSIDASE"/>
    <property type="match status" value="1"/>
</dbReference>
<feature type="compositionally biased region" description="Polar residues" evidence="1">
    <location>
        <begin position="667"/>
        <end position="678"/>
    </location>
</feature>
<feature type="region of interest" description="Disordered" evidence="1">
    <location>
        <begin position="1"/>
        <end position="189"/>
    </location>
</feature>
<accession>A0AAD5RTA9</accession>
<gene>
    <name evidence="4" type="ORF">MKZ38_009569</name>
</gene>
<organism evidence="4 5">
    <name type="scientific">Zalerion maritima</name>
    <dbReference type="NCBI Taxonomy" id="339359"/>
    <lineage>
        <taxon>Eukaryota</taxon>
        <taxon>Fungi</taxon>
        <taxon>Dikarya</taxon>
        <taxon>Ascomycota</taxon>
        <taxon>Pezizomycotina</taxon>
        <taxon>Sordariomycetes</taxon>
        <taxon>Lulworthiomycetidae</taxon>
        <taxon>Lulworthiales</taxon>
        <taxon>Lulworthiaceae</taxon>
        <taxon>Zalerion</taxon>
    </lineage>
</organism>
<evidence type="ECO:0000313" key="5">
    <source>
        <dbReference type="Proteomes" id="UP001201980"/>
    </source>
</evidence>